<accession>A0A512BVY0</accession>
<dbReference type="PANTHER" id="PTHR12110">
    <property type="entry name" value="HYDROXYPYRUVATE ISOMERASE"/>
    <property type="match status" value="1"/>
</dbReference>
<organism evidence="2 3">
    <name type="scientific">Microvirga aerophila</name>
    <dbReference type="NCBI Taxonomy" id="670291"/>
    <lineage>
        <taxon>Bacteria</taxon>
        <taxon>Pseudomonadati</taxon>
        <taxon>Pseudomonadota</taxon>
        <taxon>Alphaproteobacteria</taxon>
        <taxon>Hyphomicrobiales</taxon>
        <taxon>Methylobacteriaceae</taxon>
        <taxon>Microvirga</taxon>
    </lineage>
</organism>
<comment type="caution">
    <text evidence="2">The sequence shown here is derived from an EMBL/GenBank/DDBJ whole genome shotgun (WGS) entry which is preliminary data.</text>
</comment>
<feature type="domain" description="Xylose isomerase-like TIM barrel" evidence="1">
    <location>
        <begin position="21"/>
        <end position="251"/>
    </location>
</feature>
<dbReference type="PANTHER" id="PTHR12110:SF48">
    <property type="entry name" value="BLL3656 PROTEIN"/>
    <property type="match status" value="1"/>
</dbReference>
<evidence type="ECO:0000313" key="3">
    <source>
        <dbReference type="Proteomes" id="UP000321085"/>
    </source>
</evidence>
<keyword evidence="3" id="KW-1185">Reference proteome</keyword>
<dbReference type="EMBL" id="BJYU01000055">
    <property type="protein sequence ID" value="GEO16112.1"/>
    <property type="molecule type" value="Genomic_DNA"/>
</dbReference>
<dbReference type="AlphaFoldDB" id="A0A512BVY0"/>
<dbReference type="Gene3D" id="3.20.20.150">
    <property type="entry name" value="Divalent-metal-dependent TIM barrel enzymes"/>
    <property type="match status" value="1"/>
</dbReference>
<dbReference type="InterPro" id="IPR013022">
    <property type="entry name" value="Xyl_isomerase-like_TIM-brl"/>
</dbReference>
<dbReference type="InterPro" id="IPR036237">
    <property type="entry name" value="Xyl_isomerase-like_sf"/>
</dbReference>
<dbReference type="OrthoDB" id="9072761at2"/>
<dbReference type="GO" id="GO:0016853">
    <property type="term" value="F:isomerase activity"/>
    <property type="evidence" value="ECO:0007669"/>
    <property type="project" value="UniProtKB-KW"/>
</dbReference>
<protein>
    <submittedName>
        <fullName evidence="2">Xylose isomerase</fullName>
    </submittedName>
</protein>
<reference evidence="2 3" key="1">
    <citation type="submission" date="2019-07" db="EMBL/GenBank/DDBJ databases">
        <title>Whole genome shotgun sequence of Microvirga aerophila NBRC 106136.</title>
        <authorList>
            <person name="Hosoyama A."/>
            <person name="Uohara A."/>
            <person name="Ohji S."/>
            <person name="Ichikawa N."/>
        </authorList>
    </citation>
    <scope>NUCLEOTIDE SEQUENCE [LARGE SCALE GENOMIC DNA]</scope>
    <source>
        <strain evidence="2 3">NBRC 106136</strain>
    </source>
</reference>
<dbReference type="SUPFAM" id="SSF51658">
    <property type="entry name" value="Xylose isomerase-like"/>
    <property type="match status" value="1"/>
</dbReference>
<proteinExistence type="predicted"/>
<gene>
    <name evidence="2" type="ORF">MAE02_38080</name>
</gene>
<evidence type="ECO:0000313" key="2">
    <source>
        <dbReference type="EMBL" id="GEO16112.1"/>
    </source>
</evidence>
<dbReference type="RefSeq" id="WP_114187229.1">
    <property type="nucleotide sequence ID" value="NZ_BJYU01000055.1"/>
</dbReference>
<name>A0A512BVY0_9HYPH</name>
<dbReference type="Pfam" id="PF01261">
    <property type="entry name" value="AP_endonuc_2"/>
    <property type="match status" value="1"/>
</dbReference>
<keyword evidence="2" id="KW-0413">Isomerase</keyword>
<sequence>MSHPISLAHLTAQRLTPPELVDVAARAGYDYVGVRLLSPAAGVIAYPLMENPGMLRETLARLKDTGVAVLDIEIARLNEDFDAQAFLPFFDIGAQLGACAILVAGDDPNPTRLAQSFAAFCETAKPFGLRPNIEYMPWTAVPDVSTAVRLVTEAGSPENAGVLVDAIHYERSGGTLDEIAALPRSLLYYAQLSDAPAGIPDSMEEILRQARYERLLPGHGGIDLHGILSVLPDDLPISIEVWDEVRTPAIGMAEWARMALEAARKTIDPVQ</sequence>
<dbReference type="InterPro" id="IPR050312">
    <property type="entry name" value="IolE/XylAMocC-like"/>
</dbReference>
<evidence type="ECO:0000259" key="1">
    <source>
        <dbReference type="Pfam" id="PF01261"/>
    </source>
</evidence>
<dbReference type="Proteomes" id="UP000321085">
    <property type="component" value="Unassembled WGS sequence"/>
</dbReference>